<proteinExistence type="predicted"/>
<gene>
    <name evidence="1" type="ORF">AAGV33_15485</name>
</gene>
<dbReference type="EMBL" id="JBCFQK010000033">
    <property type="protein sequence ID" value="MFA9195813.1"/>
    <property type="molecule type" value="Genomic_DNA"/>
</dbReference>
<feature type="non-terminal residue" evidence="1">
    <location>
        <position position="1"/>
    </location>
</feature>
<reference evidence="1 2" key="1">
    <citation type="submission" date="2024-04" db="EMBL/GenBank/DDBJ databases">
        <title>New Clade of Flavobacterium.</title>
        <authorList>
            <person name="Matos L."/>
            <person name="Proenca D.N."/>
            <person name="Fransisco R.M."/>
            <person name="Chung A.P."/>
            <person name="Maccario L."/>
            <person name="Sorensen S.J."/>
            <person name="Morais P.V."/>
        </authorList>
    </citation>
    <scope>NUCLEOTIDE SEQUENCE [LARGE SCALE GENOMIC DNA]</scope>
    <source>
        <strain evidence="1 2">FBOR7N2.3</strain>
    </source>
</reference>
<protein>
    <submittedName>
        <fullName evidence="1">Alpha-amylase</fullName>
    </submittedName>
</protein>
<dbReference type="SUPFAM" id="SSF51011">
    <property type="entry name" value="Glycosyl hydrolase domain"/>
    <property type="match status" value="1"/>
</dbReference>
<organism evidence="1 2">
    <name type="scientific">Flavobacterium magnesitis</name>
    <dbReference type="NCBI Taxonomy" id="3138077"/>
    <lineage>
        <taxon>Bacteria</taxon>
        <taxon>Pseudomonadati</taxon>
        <taxon>Bacteroidota</taxon>
        <taxon>Flavobacteriia</taxon>
        <taxon>Flavobacteriales</taxon>
        <taxon>Flavobacteriaceae</taxon>
        <taxon>Flavobacterium</taxon>
    </lineage>
</organism>
<accession>A0ABV4TPQ8</accession>
<dbReference type="Proteomes" id="UP001574170">
    <property type="component" value="Unassembled WGS sequence"/>
</dbReference>
<evidence type="ECO:0000313" key="2">
    <source>
        <dbReference type="Proteomes" id="UP001574170"/>
    </source>
</evidence>
<comment type="caution">
    <text evidence="1">The sequence shown here is derived from an EMBL/GenBank/DDBJ whole genome shotgun (WGS) entry which is preliminary data.</text>
</comment>
<keyword evidence="2" id="KW-1185">Reference proteome</keyword>
<sequence>VGYAQRINYFSNTPIDWSTADSEMLAEYKKIIAFRNTSNAIKKGTYTGYSNNAISAFTMVKDAEKVFILSNLTNATTKYLVTNTLNGTWKDAFTDATVTVGSEITLAPFQYLVLKN</sequence>
<name>A0ABV4TPQ8_9FLAO</name>
<evidence type="ECO:0000313" key="1">
    <source>
        <dbReference type="EMBL" id="MFA9195813.1"/>
    </source>
</evidence>